<dbReference type="AlphaFoldDB" id="U5DIE6"/>
<dbReference type="eggNOG" id="COG3415">
    <property type="taxonomic scope" value="Bacteria"/>
</dbReference>
<keyword evidence="3" id="KW-1185">Reference proteome</keyword>
<protein>
    <recommendedName>
        <fullName evidence="1">Winged helix-turn helix domain-containing protein</fullName>
    </recommendedName>
</protein>
<evidence type="ECO:0000259" key="1">
    <source>
        <dbReference type="Pfam" id="PF13592"/>
    </source>
</evidence>
<dbReference type="InParanoid" id="U5DIE6"/>
<dbReference type="EMBL" id="ASSJ01000077">
    <property type="protein sequence ID" value="ERN40369.1"/>
    <property type="molecule type" value="Genomic_DNA"/>
</dbReference>
<name>U5DIE6_9CHRO</name>
<reference evidence="2 3" key="1">
    <citation type="submission" date="2013-05" db="EMBL/GenBank/DDBJ databases">
        <title>Draft genome sequence of Rubidibacter lacunae KORDI 51-2.</title>
        <authorList>
            <person name="Choi D.H."/>
            <person name="Noh J.H."/>
            <person name="Kwon K.-K."/>
            <person name="Lee J.-H."/>
            <person name="Ryu J.-Y."/>
        </authorList>
    </citation>
    <scope>NUCLEOTIDE SEQUENCE [LARGE SCALE GENOMIC DNA]</scope>
    <source>
        <strain evidence="2 3">KORDI 51-2</strain>
    </source>
</reference>
<evidence type="ECO:0000313" key="2">
    <source>
        <dbReference type="EMBL" id="ERN40369.1"/>
    </source>
</evidence>
<organism evidence="2 3">
    <name type="scientific">Rubidibacter lacunae KORDI 51-2</name>
    <dbReference type="NCBI Taxonomy" id="582515"/>
    <lineage>
        <taxon>Bacteria</taxon>
        <taxon>Bacillati</taxon>
        <taxon>Cyanobacteriota</taxon>
        <taxon>Cyanophyceae</taxon>
        <taxon>Oscillatoriophycideae</taxon>
        <taxon>Chroococcales</taxon>
        <taxon>Aphanothecaceae</taxon>
        <taxon>Rubidibacter</taxon>
    </lineage>
</organism>
<dbReference type="Proteomes" id="UP000016960">
    <property type="component" value="Unassembled WGS sequence"/>
</dbReference>
<proteinExistence type="predicted"/>
<sequence>MRACFPSNPGCQPPRTYSRHRLALAQGLPWWRLERSHRAQARSGRPPAISGDALAQLQQELHNERSFSSYVEVQTWLEAVWDLKLSYSTVHDTVRYRLGAKLKAPRPVDVKQDADAVDEFQKNCPSVLPGN</sequence>
<dbReference type="Pfam" id="PF13592">
    <property type="entry name" value="HTH_33"/>
    <property type="match status" value="1"/>
</dbReference>
<feature type="domain" description="Winged helix-turn helix" evidence="1">
    <location>
        <begin position="72"/>
        <end position="123"/>
    </location>
</feature>
<dbReference type="InterPro" id="IPR025959">
    <property type="entry name" value="Winged_HTH_dom"/>
</dbReference>
<accession>U5DIE6</accession>
<dbReference type="STRING" id="582515.KR51_00031240"/>
<comment type="caution">
    <text evidence="2">The sequence shown here is derived from an EMBL/GenBank/DDBJ whole genome shotgun (WGS) entry which is preliminary data.</text>
</comment>
<gene>
    <name evidence="2" type="ORF">KR51_00031240</name>
</gene>
<evidence type="ECO:0000313" key="3">
    <source>
        <dbReference type="Proteomes" id="UP000016960"/>
    </source>
</evidence>
<dbReference type="OrthoDB" id="427366at2"/>